<dbReference type="AlphaFoldDB" id="A0AAJ7DXI4"/>
<evidence type="ECO:0000256" key="7">
    <source>
        <dbReference type="SAM" id="MobiDB-lite"/>
    </source>
</evidence>
<reference evidence="10" key="1">
    <citation type="submission" date="2025-08" db="UniProtKB">
        <authorList>
            <consortium name="RefSeq"/>
        </authorList>
    </citation>
    <scope>IDENTIFICATION</scope>
</reference>
<evidence type="ECO:0000313" key="9">
    <source>
        <dbReference type="Proteomes" id="UP000695007"/>
    </source>
</evidence>
<accession>A0AAJ7DXI4</accession>
<comment type="similarity">
    <text evidence="2 6">Belongs to the CSM3 family.</text>
</comment>
<evidence type="ECO:0000313" key="10">
    <source>
        <dbReference type="RefSeq" id="XP_011500026.1"/>
    </source>
</evidence>
<keyword evidence="5 6" id="KW-0131">Cell cycle</keyword>
<gene>
    <name evidence="10" type="primary">LOC105363917</name>
</gene>
<dbReference type="Proteomes" id="UP000695007">
    <property type="component" value="Unplaced"/>
</dbReference>
<dbReference type="GO" id="GO:0043111">
    <property type="term" value="P:replication fork arrest"/>
    <property type="evidence" value="ECO:0007669"/>
    <property type="project" value="TreeGrafter"/>
</dbReference>
<dbReference type="InterPro" id="IPR040038">
    <property type="entry name" value="TIPIN/Csm3/Swi3"/>
</dbReference>
<dbReference type="GO" id="GO:0000076">
    <property type="term" value="P:DNA replication checkpoint signaling"/>
    <property type="evidence" value="ECO:0007669"/>
    <property type="project" value="UniProtKB-UniRule"/>
</dbReference>
<feature type="region of interest" description="Disordered" evidence="7">
    <location>
        <begin position="19"/>
        <end position="56"/>
    </location>
</feature>
<dbReference type="Pfam" id="PF07962">
    <property type="entry name" value="Swi3"/>
    <property type="match status" value="1"/>
</dbReference>
<name>A0AAJ7DXI4_9HYME</name>
<dbReference type="GeneID" id="105363917"/>
<keyword evidence="3 6" id="KW-0227">DNA damage</keyword>
<dbReference type="RefSeq" id="XP_011500026.1">
    <property type="nucleotide sequence ID" value="XM_011501724.1"/>
</dbReference>
<evidence type="ECO:0000256" key="6">
    <source>
        <dbReference type="RuleBase" id="RU366049"/>
    </source>
</evidence>
<evidence type="ECO:0000256" key="5">
    <source>
        <dbReference type="ARBA" id="ARBA00023306"/>
    </source>
</evidence>
<comment type="subcellular location">
    <subcellularLocation>
        <location evidence="1 6">Nucleus</location>
    </subcellularLocation>
</comment>
<dbReference type="GO" id="GO:0031298">
    <property type="term" value="C:replication fork protection complex"/>
    <property type="evidence" value="ECO:0007669"/>
    <property type="project" value="TreeGrafter"/>
</dbReference>
<proteinExistence type="inferred from homology"/>
<keyword evidence="9" id="KW-1185">Reference proteome</keyword>
<evidence type="ECO:0000259" key="8">
    <source>
        <dbReference type="Pfam" id="PF07962"/>
    </source>
</evidence>
<sequence length="197" mass="23394">MCDSELSDFNDEDDLVRQYENNQRKNDDNIVQENNEDDTDLNEVKNEDETVQNKDSVVTKKRVSRKLYVLNTERLKGCKGIHTIEKLYEGFKFNGKGSEVEDLNRVMKRLEYWAFRLFPKLDFDDFLDKCEHLGHKKDLHTHLKKYRLGMIDADQICTQNEIIQDENDDQVSKKSKIELVTKTVDDNFQKLFDEINY</sequence>
<dbReference type="PANTHER" id="PTHR13220:SF11">
    <property type="entry name" value="TIMELESS-INTERACTING PROTEIN"/>
    <property type="match status" value="1"/>
</dbReference>
<comment type="function">
    <text evidence="6">Plays an important role in the control of DNA replication and the maintenance of replication fork stability.</text>
</comment>
<feature type="domain" description="Chromosome segregation in meiosis protein 3" evidence="8">
    <location>
        <begin position="70"/>
        <end position="149"/>
    </location>
</feature>
<evidence type="ECO:0000256" key="4">
    <source>
        <dbReference type="ARBA" id="ARBA00023242"/>
    </source>
</evidence>
<evidence type="ECO:0000256" key="2">
    <source>
        <dbReference type="ARBA" id="ARBA00006075"/>
    </source>
</evidence>
<dbReference type="GO" id="GO:0031297">
    <property type="term" value="P:replication fork processing"/>
    <property type="evidence" value="ECO:0007669"/>
    <property type="project" value="UniProtKB-UniRule"/>
</dbReference>
<evidence type="ECO:0000256" key="1">
    <source>
        <dbReference type="ARBA" id="ARBA00004123"/>
    </source>
</evidence>
<organism evidence="9 10">
    <name type="scientific">Ceratosolen solmsi marchali</name>
    <dbReference type="NCBI Taxonomy" id="326594"/>
    <lineage>
        <taxon>Eukaryota</taxon>
        <taxon>Metazoa</taxon>
        <taxon>Ecdysozoa</taxon>
        <taxon>Arthropoda</taxon>
        <taxon>Hexapoda</taxon>
        <taxon>Insecta</taxon>
        <taxon>Pterygota</taxon>
        <taxon>Neoptera</taxon>
        <taxon>Endopterygota</taxon>
        <taxon>Hymenoptera</taxon>
        <taxon>Apocrita</taxon>
        <taxon>Proctotrupomorpha</taxon>
        <taxon>Chalcidoidea</taxon>
        <taxon>Agaonidae</taxon>
        <taxon>Agaoninae</taxon>
        <taxon>Ceratosolen</taxon>
    </lineage>
</organism>
<dbReference type="KEGG" id="csol:105363917"/>
<dbReference type="PANTHER" id="PTHR13220">
    <property type="entry name" value="TIMELESS INTERACTING-RELATED"/>
    <property type="match status" value="1"/>
</dbReference>
<keyword evidence="4 6" id="KW-0539">Nucleus</keyword>
<dbReference type="GO" id="GO:0003677">
    <property type="term" value="F:DNA binding"/>
    <property type="evidence" value="ECO:0007669"/>
    <property type="project" value="TreeGrafter"/>
</dbReference>
<evidence type="ECO:0000256" key="3">
    <source>
        <dbReference type="ARBA" id="ARBA00022763"/>
    </source>
</evidence>
<dbReference type="InterPro" id="IPR012923">
    <property type="entry name" value="Csm3"/>
</dbReference>
<protein>
    <recommendedName>
        <fullName evidence="6">TIMELESS-interacting protein</fullName>
    </recommendedName>
</protein>
<dbReference type="GO" id="GO:0006974">
    <property type="term" value="P:DNA damage response"/>
    <property type="evidence" value="ECO:0007669"/>
    <property type="project" value="UniProtKB-KW"/>
</dbReference>
<feature type="compositionally biased region" description="Basic and acidic residues" evidence="7">
    <location>
        <begin position="42"/>
        <end position="52"/>
    </location>
</feature>